<organism evidence="1">
    <name type="scientific">marine sediment metagenome</name>
    <dbReference type="NCBI Taxonomy" id="412755"/>
    <lineage>
        <taxon>unclassified sequences</taxon>
        <taxon>metagenomes</taxon>
        <taxon>ecological metagenomes</taxon>
    </lineage>
</organism>
<dbReference type="InterPro" id="IPR045444">
    <property type="entry name" value="DUF6503"/>
</dbReference>
<comment type="caution">
    <text evidence="1">The sequence shown here is derived from an EMBL/GenBank/DDBJ whole genome shotgun (WGS) entry which is preliminary data.</text>
</comment>
<name>A0A0F9Y0B0_9ZZZZ</name>
<sequence>MMIRYFFLSISLLLSVSLSSQELTGEQLLEKAISYHDPEDNWSTFKGKMLIEMKNPKGSPRSTVVEMKLPSNYFKTTVKKDNYTIESELDNGECTLKLNGSTSIFPKIKDSLNISCERAKMMKNYYTYLYGLPMKLKDPGTNIDSKVIKKTFKGKEYLVLKAGYDKEVGSDTWYFYFDPKTYAMEVYQFFHDESKNDGEYILLSEMINVNGIKIPKVRKWYYNKGDVFLATDNLRKANSL</sequence>
<evidence type="ECO:0008006" key="2">
    <source>
        <dbReference type="Google" id="ProtNLM"/>
    </source>
</evidence>
<gene>
    <name evidence="1" type="ORF">LCGC14_0080320</name>
</gene>
<protein>
    <recommendedName>
        <fullName evidence="2">Outer membrane lipoprotein-sorting protein</fullName>
    </recommendedName>
</protein>
<dbReference type="AlphaFoldDB" id="A0A0F9Y0B0"/>
<reference evidence="1" key="1">
    <citation type="journal article" date="2015" name="Nature">
        <title>Complex archaea that bridge the gap between prokaryotes and eukaryotes.</title>
        <authorList>
            <person name="Spang A."/>
            <person name="Saw J.H."/>
            <person name="Jorgensen S.L."/>
            <person name="Zaremba-Niedzwiedzka K."/>
            <person name="Martijn J."/>
            <person name="Lind A.E."/>
            <person name="van Eijk R."/>
            <person name="Schleper C."/>
            <person name="Guy L."/>
            <person name="Ettema T.J."/>
        </authorList>
    </citation>
    <scope>NUCLEOTIDE SEQUENCE</scope>
</reference>
<accession>A0A0F9Y0B0</accession>
<dbReference type="EMBL" id="LAZR01000020">
    <property type="protein sequence ID" value="KKO05212.1"/>
    <property type="molecule type" value="Genomic_DNA"/>
</dbReference>
<proteinExistence type="predicted"/>
<dbReference type="Pfam" id="PF20113">
    <property type="entry name" value="DUF6503"/>
    <property type="match status" value="1"/>
</dbReference>
<evidence type="ECO:0000313" key="1">
    <source>
        <dbReference type="EMBL" id="KKO05212.1"/>
    </source>
</evidence>